<dbReference type="InterPro" id="IPR053806">
    <property type="entry name" value="MTHFR_C"/>
</dbReference>
<evidence type="ECO:0000256" key="5">
    <source>
        <dbReference type="ARBA" id="ARBA00022827"/>
    </source>
</evidence>
<dbReference type="InterPro" id="IPR003171">
    <property type="entry name" value="Mehydrof_redctse-like"/>
</dbReference>
<dbReference type="FunFam" id="3.20.20.220:FF:000002">
    <property type="entry name" value="Methylenetetrahydrofolate reductase"/>
    <property type="match status" value="1"/>
</dbReference>
<dbReference type="PANTHER" id="PTHR45754">
    <property type="entry name" value="METHYLENETETRAHYDROFOLATE REDUCTASE"/>
    <property type="match status" value="1"/>
</dbReference>
<evidence type="ECO:0000313" key="10">
    <source>
        <dbReference type="EMBL" id="CDS05297.1"/>
    </source>
</evidence>
<organism evidence="10">
    <name type="scientific">Lichtheimia ramosa</name>
    <dbReference type="NCBI Taxonomy" id="688394"/>
    <lineage>
        <taxon>Eukaryota</taxon>
        <taxon>Fungi</taxon>
        <taxon>Fungi incertae sedis</taxon>
        <taxon>Mucoromycota</taxon>
        <taxon>Mucoromycotina</taxon>
        <taxon>Mucoromycetes</taxon>
        <taxon>Mucorales</taxon>
        <taxon>Lichtheimiaceae</taxon>
        <taxon>Lichtheimia</taxon>
    </lineage>
</organism>
<dbReference type="GO" id="GO:0035999">
    <property type="term" value="P:tetrahydrofolate interconversion"/>
    <property type="evidence" value="ECO:0007669"/>
    <property type="project" value="UniProtKB-UniPathway"/>
</dbReference>
<dbReference type="GO" id="GO:0005829">
    <property type="term" value="C:cytosol"/>
    <property type="evidence" value="ECO:0007669"/>
    <property type="project" value="TreeGrafter"/>
</dbReference>
<keyword evidence="4" id="KW-0285">Flavoprotein</keyword>
<dbReference type="AlphaFoldDB" id="A0A077WF73"/>
<dbReference type="UniPathway" id="UPA00193"/>
<evidence type="ECO:0000256" key="3">
    <source>
        <dbReference type="ARBA" id="ARBA00006743"/>
    </source>
</evidence>
<comment type="cofactor">
    <cofactor evidence="1">
        <name>FAD</name>
        <dbReference type="ChEBI" id="CHEBI:57692"/>
    </cofactor>
</comment>
<keyword evidence="6" id="KW-0521">NADP</keyword>
<evidence type="ECO:0000256" key="8">
    <source>
        <dbReference type="RuleBase" id="RU004254"/>
    </source>
</evidence>
<dbReference type="CDD" id="cd00537">
    <property type="entry name" value="MTHFR"/>
    <property type="match status" value="1"/>
</dbReference>
<feature type="domain" description="MTHFR SAM-binding regulatory" evidence="9">
    <location>
        <begin position="301"/>
        <end position="582"/>
    </location>
</feature>
<evidence type="ECO:0000259" key="9">
    <source>
        <dbReference type="Pfam" id="PF21895"/>
    </source>
</evidence>
<evidence type="ECO:0000256" key="6">
    <source>
        <dbReference type="ARBA" id="ARBA00022857"/>
    </source>
</evidence>
<comment type="similarity">
    <text evidence="3">Belongs to the methylenetetrahydrofolate reductase family.</text>
</comment>
<dbReference type="SUPFAM" id="SSF51730">
    <property type="entry name" value="FAD-linked oxidoreductase"/>
    <property type="match status" value="1"/>
</dbReference>
<dbReference type="EMBL" id="LK023316">
    <property type="protein sequence ID" value="CDS05297.1"/>
    <property type="molecule type" value="Genomic_DNA"/>
</dbReference>
<dbReference type="GO" id="GO:0071949">
    <property type="term" value="F:FAD binding"/>
    <property type="evidence" value="ECO:0007669"/>
    <property type="project" value="TreeGrafter"/>
</dbReference>
<gene>
    <name evidence="10" type="ORF">LRAMOSA07826</name>
</gene>
<evidence type="ECO:0000256" key="7">
    <source>
        <dbReference type="ARBA" id="ARBA00023002"/>
    </source>
</evidence>
<name>A0A077WF73_9FUNG</name>
<keyword evidence="7" id="KW-0560">Oxidoreductase</keyword>
<proteinExistence type="inferred from homology"/>
<comment type="pathway">
    <text evidence="2 8">One-carbon metabolism; tetrahydrofolate interconversion.</text>
</comment>
<accession>A0A077WF73</accession>
<dbReference type="NCBIfam" id="TIGR00677">
    <property type="entry name" value="fadh2_euk"/>
    <property type="match status" value="1"/>
</dbReference>
<dbReference type="Gene3D" id="3.20.20.220">
    <property type="match status" value="1"/>
</dbReference>
<dbReference type="InterPro" id="IPR004621">
    <property type="entry name" value="Fadh2_euk"/>
</dbReference>
<dbReference type="PANTHER" id="PTHR45754:SF3">
    <property type="entry name" value="METHYLENETETRAHYDROFOLATE REDUCTASE (NADPH)"/>
    <property type="match status" value="1"/>
</dbReference>
<dbReference type="InterPro" id="IPR029041">
    <property type="entry name" value="FAD-linked_oxidoreductase-like"/>
</dbReference>
<dbReference type="GO" id="GO:0004489">
    <property type="term" value="F:methylenetetrahydrofolate reductase [NAD(P)H] activity"/>
    <property type="evidence" value="ECO:0007669"/>
    <property type="project" value="InterPro"/>
</dbReference>
<keyword evidence="5" id="KW-0274">FAD</keyword>
<protein>
    <recommendedName>
        <fullName evidence="9">MTHFR SAM-binding regulatory domain-containing protein</fullName>
    </recommendedName>
</protein>
<dbReference type="OrthoDB" id="16284at2759"/>
<dbReference type="Pfam" id="PF02219">
    <property type="entry name" value="MTHFR"/>
    <property type="match status" value="1"/>
</dbReference>
<evidence type="ECO:0000256" key="4">
    <source>
        <dbReference type="ARBA" id="ARBA00022630"/>
    </source>
</evidence>
<reference evidence="10" key="1">
    <citation type="journal article" date="2014" name="Genome Announc.">
        <title>De novo whole-genome sequence and genome annotation of Lichtheimia ramosa.</title>
        <authorList>
            <person name="Linde J."/>
            <person name="Schwartze V."/>
            <person name="Binder U."/>
            <person name="Lass-Florl C."/>
            <person name="Voigt K."/>
            <person name="Horn F."/>
        </authorList>
    </citation>
    <scope>NUCLEOTIDE SEQUENCE</scope>
    <source>
        <strain evidence="10">JMRC FSU:6197</strain>
    </source>
</reference>
<sequence length="600" mass="68625">MKVIDKIHRAEQEGRFFYSFEFFPPKTPQGVQNLYDRIERMQRFGPEFIDVTWGAGGSSADLTTEMVANAQAVYGLETMMHLTCTNMPVEKIDQALKAAKDCGCQNILALRGDPPKGQLNWESCDNGFEHAVDLVRYIRKQYGDYFCIGVAGYPEGHIDNPDKEDDLRRLKEKVDAGADLIITQLFFDTNAFTTFVARCRDIGITCPILPGIFPIQNYNGLKRVISFSNNQVPQKIWDDLEPIKDDDAAVKEYGINLTVDFIREFRKAGINGFHIYTFNLERSTRLILEKLDLMPAMEDVKPLPWNPPLTAKRAKENVRPIFWKNRTKSYIQRTESWDEFPNGRWGDSRSPAFGELDGYGVSLKYPQQECLKMWGHPATTDDIALLFAKYCKGSIAGIPWSAQQLEAETQIIRQRLAAINLLGFLTINSQPAVNGAKSSHPVYGWGPKNGYVYQKAYLEFFVSPEQLDQLTAKISKNPQVTYYAVNKKGDLRSNTMQEGDQPNAVTWGVFPGAEVIQPTIVESMSFMAWKDEAFELWNEWARIYDRESDSAKLMLDIMNNWYLINIVHNDFQDENGIWRLFDLEVDQIANQKQHLFDLIA</sequence>
<evidence type="ECO:0000256" key="2">
    <source>
        <dbReference type="ARBA" id="ARBA00004777"/>
    </source>
</evidence>
<dbReference type="Pfam" id="PF21895">
    <property type="entry name" value="MTHFR_C"/>
    <property type="match status" value="1"/>
</dbReference>
<dbReference type="GO" id="GO:0009086">
    <property type="term" value="P:methionine biosynthetic process"/>
    <property type="evidence" value="ECO:0007669"/>
    <property type="project" value="TreeGrafter"/>
</dbReference>
<evidence type="ECO:0000256" key="1">
    <source>
        <dbReference type="ARBA" id="ARBA00001974"/>
    </source>
</evidence>